<proteinExistence type="predicted"/>
<reference evidence="2 3" key="1">
    <citation type="journal article" date="2012" name="J. Bacteriol.">
        <title>Draft Genome Sequence of Salimicrobium sp. Strain MJ3, Isolated from Myulchi-Jeot, Korean Fermented Seafood.</title>
        <authorList>
            <person name="Lee S.H."/>
            <person name="Jung J.Y."/>
            <person name="Jeon C.O."/>
        </authorList>
    </citation>
    <scope>NUCLEOTIDE SEQUENCE [LARGE SCALE GENOMIC DNA]</scope>
    <source>
        <strain evidence="2 3">MJ3</strain>
    </source>
</reference>
<evidence type="ECO:0000313" key="2">
    <source>
        <dbReference type="EMBL" id="EKE31212.1"/>
    </source>
</evidence>
<keyword evidence="1" id="KW-0812">Transmembrane</keyword>
<keyword evidence="3" id="KW-1185">Reference proteome</keyword>
<sequence length="75" mass="7996">MTYPTMAIITTPKIGIRMSITFSAFLTVDMTMAIIPVMTAPIFGEIPKSTLIPRPAPATFPILKAMPPSTISAAT</sequence>
<dbReference type="AlphaFoldDB" id="K2GA54"/>
<organism evidence="2 3">
    <name type="scientific">Salimicrobium jeotgali</name>
    <dbReference type="NCBI Taxonomy" id="1230341"/>
    <lineage>
        <taxon>Bacteria</taxon>
        <taxon>Bacillati</taxon>
        <taxon>Bacillota</taxon>
        <taxon>Bacilli</taxon>
        <taxon>Bacillales</taxon>
        <taxon>Bacillaceae</taxon>
        <taxon>Salimicrobium</taxon>
    </lineage>
</organism>
<keyword evidence="1" id="KW-0472">Membrane</keyword>
<dbReference type="EMBL" id="AMPQ01000013">
    <property type="protein sequence ID" value="EKE31212.1"/>
    <property type="molecule type" value="Genomic_DNA"/>
</dbReference>
<protein>
    <submittedName>
        <fullName evidence="2">Uncharacterized protein</fullName>
    </submittedName>
</protein>
<keyword evidence="1" id="KW-1133">Transmembrane helix</keyword>
<feature type="transmembrane region" description="Helical" evidence="1">
    <location>
        <begin position="20"/>
        <end position="44"/>
    </location>
</feature>
<dbReference type="Proteomes" id="UP000011746">
    <property type="component" value="Unassembled WGS sequence"/>
</dbReference>
<evidence type="ECO:0000313" key="3">
    <source>
        <dbReference type="Proteomes" id="UP000011746"/>
    </source>
</evidence>
<name>K2GA54_9BACI</name>
<comment type="caution">
    <text evidence="2">The sequence shown here is derived from an EMBL/GenBank/DDBJ whole genome shotgun (WGS) entry which is preliminary data.</text>
</comment>
<evidence type="ECO:0000256" key="1">
    <source>
        <dbReference type="SAM" id="Phobius"/>
    </source>
</evidence>
<accession>K2GA54</accession>
<gene>
    <name evidence="2" type="ORF">MJ3_09588</name>
</gene>